<evidence type="ECO:0008006" key="4">
    <source>
        <dbReference type="Google" id="ProtNLM"/>
    </source>
</evidence>
<dbReference type="EMBL" id="CAIT01000007">
    <property type="protein sequence ID" value="CCH54764.1"/>
    <property type="molecule type" value="Genomic_DNA"/>
</dbReference>
<comment type="caution">
    <text evidence="2">The sequence shown here is derived from an EMBL/GenBank/DDBJ whole genome shotgun (WGS) entry which is preliminary data.</text>
</comment>
<organism evidence="2 3">
    <name type="scientific">Fibrisoma limi BUZ 3</name>
    <dbReference type="NCBI Taxonomy" id="1185876"/>
    <lineage>
        <taxon>Bacteria</taxon>
        <taxon>Pseudomonadati</taxon>
        <taxon>Bacteroidota</taxon>
        <taxon>Cytophagia</taxon>
        <taxon>Cytophagales</taxon>
        <taxon>Spirosomataceae</taxon>
        <taxon>Fibrisoma</taxon>
    </lineage>
</organism>
<keyword evidence="1" id="KW-0732">Signal</keyword>
<dbReference type="Proteomes" id="UP000009309">
    <property type="component" value="Unassembled WGS sequence"/>
</dbReference>
<evidence type="ECO:0000256" key="1">
    <source>
        <dbReference type="SAM" id="SignalP"/>
    </source>
</evidence>
<evidence type="ECO:0000313" key="2">
    <source>
        <dbReference type="EMBL" id="CCH54764.1"/>
    </source>
</evidence>
<feature type="chain" id="PRO_5003659700" description="Outer membrane protein beta-barrel domain-containing protein" evidence="1">
    <location>
        <begin position="21"/>
        <end position="170"/>
    </location>
</feature>
<feature type="signal peptide" evidence="1">
    <location>
        <begin position="1"/>
        <end position="20"/>
    </location>
</feature>
<accession>I2GLI8</accession>
<protein>
    <recommendedName>
        <fullName evidence="4">Outer membrane protein beta-barrel domain-containing protein</fullName>
    </recommendedName>
</protein>
<evidence type="ECO:0000313" key="3">
    <source>
        <dbReference type="Proteomes" id="UP000009309"/>
    </source>
</evidence>
<keyword evidence="3" id="KW-1185">Reference proteome</keyword>
<dbReference type="RefSeq" id="WP_009283340.1">
    <property type="nucleotide sequence ID" value="NZ_CAIT01000007.1"/>
</dbReference>
<proteinExistence type="predicted"/>
<name>I2GLI8_9BACT</name>
<dbReference type="OrthoDB" id="946816at2"/>
<dbReference type="AlphaFoldDB" id="I2GLI8"/>
<dbReference type="STRING" id="1185876.BN8_03966"/>
<gene>
    <name evidence="2" type="ORF">BN8_03966</name>
</gene>
<sequence length="170" mass="18630">MKQLLHSALLLLLFNTVGQAQDMFFKEGQATYQTNARGHWMAGGGLTFIGVTGKAGRFVADHLWVGGELEHLSFFGTRYEAGVFARYYKGKGMLNGILGTGVTYGQFKGWTFDGPLPPAYRSVKLNALLGLELRLTERVSFEGVAKIGWLTAAQCVQFSPQGSLNVYLGR</sequence>
<reference evidence="2 3" key="1">
    <citation type="journal article" date="2012" name="J. Bacteriol.">
        <title>Genome Sequence of the Filamentous Bacterium Fibrisoma limi BUZ 3T.</title>
        <authorList>
            <person name="Filippini M."/>
            <person name="Qi W."/>
            <person name="Jaenicke S."/>
            <person name="Goesmann A."/>
            <person name="Smits T.H."/>
            <person name="Bagheri H.C."/>
        </authorList>
    </citation>
    <scope>NUCLEOTIDE SEQUENCE [LARGE SCALE GENOMIC DNA]</scope>
    <source>
        <strain evidence="3">BUZ 3T</strain>
    </source>
</reference>